<proteinExistence type="predicted"/>
<comment type="caution">
    <text evidence="1">The sequence shown here is derived from an EMBL/GenBank/DDBJ whole genome shotgun (WGS) entry which is preliminary data.</text>
</comment>
<organism evidence="1 2">
    <name type="scientific">Allorhizobium borbori</name>
    <dbReference type="NCBI Taxonomy" id="485907"/>
    <lineage>
        <taxon>Bacteria</taxon>
        <taxon>Pseudomonadati</taxon>
        <taxon>Pseudomonadota</taxon>
        <taxon>Alphaproteobacteria</taxon>
        <taxon>Hyphomicrobiales</taxon>
        <taxon>Rhizobiaceae</taxon>
        <taxon>Rhizobium/Agrobacterium group</taxon>
        <taxon>Allorhizobium</taxon>
    </lineage>
</organism>
<dbReference type="RefSeq" id="WP_183795266.1">
    <property type="nucleotide sequence ID" value="NZ_JACIDU010000025.1"/>
</dbReference>
<evidence type="ECO:0000313" key="1">
    <source>
        <dbReference type="EMBL" id="MBB4105621.1"/>
    </source>
</evidence>
<name>A0A7W6P460_9HYPH</name>
<reference evidence="1 2" key="1">
    <citation type="submission" date="2020-08" db="EMBL/GenBank/DDBJ databases">
        <title>Genomic Encyclopedia of Type Strains, Phase IV (KMG-IV): sequencing the most valuable type-strain genomes for metagenomic binning, comparative biology and taxonomic classification.</title>
        <authorList>
            <person name="Goeker M."/>
        </authorList>
    </citation>
    <scope>NUCLEOTIDE SEQUENCE [LARGE SCALE GENOMIC DNA]</scope>
    <source>
        <strain evidence="1 2">DSM 26385</strain>
    </source>
</reference>
<evidence type="ECO:0000313" key="2">
    <source>
        <dbReference type="Proteomes" id="UP000584824"/>
    </source>
</evidence>
<dbReference type="EMBL" id="JACIDU010000025">
    <property type="protein sequence ID" value="MBB4105621.1"/>
    <property type="molecule type" value="Genomic_DNA"/>
</dbReference>
<dbReference type="AlphaFoldDB" id="A0A7W6P460"/>
<accession>A0A7W6P460</accession>
<dbReference type="Proteomes" id="UP000584824">
    <property type="component" value="Unassembled WGS sequence"/>
</dbReference>
<protein>
    <recommendedName>
        <fullName evidence="3">DUF3445 domain-containing protein</fullName>
    </recommendedName>
</protein>
<gene>
    <name evidence="1" type="ORF">GGQ66_004208</name>
</gene>
<dbReference type="InterPro" id="IPR021848">
    <property type="entry name" value="HODM_asu-like"/>
</dbReference>
<sequence length="346" mass="40342">MAIVFRQETFRDDFTYRNSPENIRRFPFPFPDDNYMYSVNMEPHVKGAKGTVFENLIDVDEHYVSEMADRALVLKQDPLRCQALPHMMQAQWDTLELIMEQKAEGYPEHFTLTKDGNRWRWINRPLGIDDTFTFGDATTLPMEPLEYIGRQTQGDLAIVDQRENNLWMDAGIVTTQADWSLDFDVGMNFMEWHGPVPLAHQQGVFERALKFLLNLPLGKPTRRFNWTMTINPRLDTSPENFPKWGTDRTTVTPENVGEKVHLRVELQTLWRLPRSNAMLFVIRCYLMNMNELVTVPKWGRRFHRVLGSLPPELIDYKGITRYRDDTVAWLSKYDDGAPTSAGTFAD</sequence>
<keyword evidence="2" id="KW-1185">Reference proteome</keyword>
<evidence type="ECO:0008006" key="3">
    <source>
        <dbReference type="Google" id="ProtNLM"/>
    </source>
</evidence>
<dbReference type="Pfam" id="PF11927">
    <property type="entry name" value="HODM_asu-like"/>
    <property type="match status" value="1"/>
</dbReference>